<keyword evidence="5 11" id="KW-0808">Transferase</keyword>
<dbReference type="Gene3D" id="3.40.50.620">
    <property type="entry name" value="HUPs"/>
    <property type="match status" value="1"/>
</dbReference>
<dbReference type="GO" id="GO:0009435">
    <property type="term" value="P:NAD+ biosynthetic process"/>
    <property type="evidence" value="ECO:0007669"/>
    <property type="project" value="UniProtKB-UniRule"/>
</dbReference>
<dbReference type="GO" id="GO:0005524">
    <property type="term" value="F:ATP binding"/>
    <property type="evidence" value="ECO:0007669"/>
    <property type="project" value="UniProtKB-KW"/>
</dbReference>
<dbReference type="STRING" id="83449.BON30_42995"/>
<gene>
    <name evidence="11" type="primary">nadD</name>
    <name evidence="13" type="ORF">BON30_42995</name>
</gene>
<evidence type="ECO:0000256" key="4">
    <source>
        <dbReference type="ARBA" id="ARBA00022642"/>
    </source>
</evidence>
<evidence type="ECO:0000313" key="14">
    <source>
        <dbReference type="Proteomes" id="UP000182229"/>
    </source>
</evidence>
<evidence type="ECO:0000256" key="7">
    <source>
        <dbReference type="ARBA" id="ARBA00022741"/>
    </source>
</evidence>
<dbReference type="Proteomes" id="UP000182229">
    <property type="component" value="Unassembled WGS sequence"/>
</dbReference>
<dbReference type="InterPro" id="IPR004821">
    <property type="entry name" value="Cyt_trans-like"/>
</dbReference>
<dbReference type="PANTHER" id="PTHR39321">
    <property type="entry name" value="NICOTINATE-NUCLEOTIDE ADENYLYLTRANSFERASE-RELATED"/>
    <property type="match status" value="1"/>
</dbReference>
<evidence type="ECO:0000256" key="11">
    <source>
        <dbReference type="HAMAP-Rule" id="MF_00244"/>
    </source>
</evidence>
<dbReference type="SUPFAM" id="SSF52374">
    <property type="entry name" value="Nucleotidylyl transferase"/>
    <property type="match status" value="1"/>
</dbReference>
<accession>A0A1L9AXA2</accession>
<keyword evidence="14" id="KW-1185">Reference proteome</keyword>
<dbReference type="Pfam" id="PF01467">
    <property type="entry name" value="CTP_transf_like"/>
    <property type="match status" value="1"/>
</dbReference>
<evidence type="ECO:0000256" key="5">
    <source>
        <dbReference type="ARBA" id="ARBA00022679"/>
    </source>
</evidence>
<evidence type="ECO:0000256" key="3">
    <source>
        <dbReference type="ARBA" id="ARBA00009014"/>
    </source>
</evidence>
<evidence type="ECO:0000313" key="13">
    <source>
        <dbReference type="EMBL" id="OJH34642.1"/>
    </source>
</evidence>
<keyword evidence="6 11" id="KW-0548">Nucleotidyltransferase</keyword>
<comment type="catalytic activity">
    <reaction evidence="10 11">
        <text>nicotinate beta-D-ribonucleotide + ATP + H(+) = deamido-NAD(+) + diphosphate</text>
        <dbReference type="Rhea" id="RHEA:22860"/>
        <dbReference type="ChEBI" id="CHEBI:15378"/>
        <dbReference type="ChEBI" id="CHEBI:30616"/>
        <dbReference type="ChEBI" id="CHEBI:33019"/>
        <dbReference type="ChEBI" id="CHEBI:57502"/>
        <dbReference type="ChEBI" id="CHEBI:58437"/>
        <dbReference type="EC" id="2.7.7.18"/>
    </reaction>
</comment>
<dbReference type="PANTHER" id="PTHR39321:SF3">
    <property type="entry name" value="PHOSPHOPANTETHEINE ADENYLYLTRANSFERASE"/>
    <property type="match status" value="1"/>
</dbReference>
<organism evidence="13 14">
    <name type="scientific">Cystobacter ferrugineus</name>
    <dbReference type="NCBI Taxonomy" id="83449"/>
    <lineage>
        <taxon>Bacteria</taxon>
        <taxon>Pseudomonadati</taxon>
        <taxon>Myxococcota</taxon>
        <taxon>Myxococcia</taxon>
        <taxon>Myxococcales</taxon>
        <taxon>Cystobacterineae</taxon>
        <taxon>Archangiaceae</taxon>
        <taxon>Cystobacter</taxon>
    </lineage>
</organism>
<dbReference type="EMBL" id="MPIN01000018">
    <property type="protein sequence ID" value="OJH34642.1"/>
    <property type="molecule type" value="Genomic_DNA"/>
</dbReference>
<evidence type="ECO:0000256" key="1">
    <source>
        <dbReference type="ARBA" id="ARBA00002324"/>
    </source>
</evidence>
<evidence type="ECO:0000256" key="8">
    <source>
        <dbReference type="ARBA" id="ARBA00022840"/>
    </source>
</evidence>
<comment type="similarity">
    <text evidence="3 11">Belongs to the NadD family.</text>
</comment>
<dbReference type="AlphaFoldDB" id="A0A1L9AXA2"/>
<reference evidence="13 14" key="2">
    <citation type="submission" date="2016-12" db="EMBL/GenBank/DDBJ databases">
        <title>Draft Genome Sequence of Cystobacter ferrugineus Strain Cbfe23.</title>
        <authorList>
            <person name="Akbar S."/>
            <person name="Dowd S.E."/>
            <person name="Stevens D.C."/>
        </authorList>
    </citation>
    <scope>NUCLEOTIDE SEQUENCE [LARGE SCALE GENOMIC DNA]</scope>
    <source>
        <strain evidence="13 14">Cbfe23</strain>
    </source>
</reference>
<sequence length="182" mass="20572">MRIALLGGSFNPPHVGHLMAAHYVRATQDVDEVWFMPTFRHPFGKASVPFEHRVRMCELLGADTSGWLKTSQVESEVGKDGRTVDTLDFLRARYPEHHFSLIIGSDILKDLPHWKDFERVQRLARVVVLYRAGYPAEGTVGPPLAEVSSTEIRERMARGEPPSELVPAPVLAYAREHHLYGF</sequence>
<feature type="domain" description="Cytidyltransferase-like" evidence="12">
    <location>
        <begin position="5"/>
        <end position="155"/>
    </location>
</feature>
<keyword evidence="8 11" id="KW-0067">ATP-binding</keyword>
<dbReference type="UniPathway" id="UPA00253">
    <property type="reaction ID" value="UER00332"/>
</dbReference>
<comment type="pathway">
    <text evidence="2 11">Cofactor biosynthesis; NAD(+) biosynthesis; deamido-NAD(+) from nicotinate D-ribonucleotide: step 1/1.</text>
</comment>
<evidence type="ECO:0000259" key="12">
    <source>
        <dbReference type="Pfam" id="PF01467"/>
    </source>
</evidence>
<protein>
    <recommendedName>
        <fullName evidence="11">Probable nicotinate-nucleotide adenylyltransferase</fullName>
        <ecNumber evidence="11">2.7.7.18</ecNumber>
    </recommendedName>
    <alternativeName>
        <fullName evidence="11">Deamido-NAD(+) diphosphorylase</fullName>
    </alternativeName>
    <alternativeName>
        <fullName evidence="11">Deamido-NAD(+) pyrophosphorylase</fullName>
    </alternativeName>
    <alternativeName>
        <fullName evidence="11">Nicotinate mononucleotide adenylyltransferase</fullName>
        <shortName evidence="11">NaMN adenylyltransferase</shortName>
    </alternativeName>
</protein>
<name>A0A1L9AXA2_9BACT</name>
<comment type="function">
    <text evidence="1 11">Catalyzes the reversible adenylation of nicotinate mononucleotide (NaMN) to nicotinic acid adenine dinucleotide (NaAD).</text>
</comment>
<dbReference type="GO" id="GO:0004515">
    <property type="term" value="F:nicotinate-nucleotide adenylyltransferase activity"/>
    <property type="evidence" value="ECO:0007669"/>
    <property type="project" value="UniProtKB-UniRule"/>
</dbReference>
<dbReference type="InterPro" id="IPR005248">
    <property type="entry name" value="NadD/NMNAT"/>
</dbReference>
<evidence type="ECO:0000256" key="2">
    <source>
        <dbReference type="ARBA" id="ARBA00005019"/>
    </source>
</evidence>
<dbReference type="HAMAP" id="MF_00244">
    <property type="entry name" value="NaMN_adenylyltr"/>
    <property type="match status" value="1"/>
</dbReference>
<dbReference type="RefSeq" id="WP_071904470.1">
    <property type="nucleotide sequence ID" value="NZ_MPIN01000018.1"/>
</dbReference>
<dbReference type="NCBIfam" id="TIGR00482">
    <property type="entry name" value="nicotinate (nicotinamide) nucleotide adenylyltransferase"/>
    <property type="match status" value="1"/>
</dbReference>
<evidence type="ECO:0000256" key="10">
    <source>
        <dbReference type="ARBA" id="ARBA00048721"/>
    </source>
</evidence>
<dbReference type="InterPro" id="IPR014729">
    <property type="entry name" value="Rossmann-like_a/b/a_fold"/>
</dbReference>
<proteinExistence type="inferred from homology"/>
<keyword evidence="4 11" id="KW-0662">Pyridine nucleotide biosynthesis</keyword>
<comment type="caution">
    <text evidence="13">The sequence shown here is derived from an EMBL/GenBank/DDBJ whole genome shotgun (WGS) entry which is preliminary data.</text>
</comment>
<evidence type="ECO:0000256" key="9">
    <source>
        <dbReference type="ARBA" id="ARBA00023027"/>
    </source>
</evidence>
<keyword evidence="7 11" id="KW-0547">Nucleotide-binding</keyword>
<reference evidence="14" key="1">
    <citation type="submission" date="2016-11" db="EMBL/GenBank/DDBJ databases">
        <authorList>
            <person name="Shukria A."/>
            <person name="Stevens D.C."/>
        </authorList>
    </citation>
    <scope>NUCLEOTIDE SEQUENCE [LARGE SCALE GENOMIC DNA]</scope>
    <source>
        <strain evidence="14">Cbfe23</strain>
    </source>
</reference>
<dbReference type="EC" id="2.7.7.18" evidence="11"/>
<dbReference type="CDD" id="cd02165">
    <property type="entry name" value="NMNAT"/>
    <property type="match status" value="1"/>
</dbReference>
<keyword evidence="9 11" id="KW-0520">NAD</keyword>
<evidence type="ECO:0000256" key="6">
    <source>
        <dbReference type="ARBA" id="ARBA00022695"/>
    </source>
</evidence>